<gene>
    <name evidence="5" type="ORF">JHE00_11505</name>
</gene>
<evidence type="ECO:0000256" key="2">
    <source>
        <dbReference type="ARBA" id="ARBA00022670"/>
    </source>
</evidence>
<comment type="caution">
    <text evidence="5">The sequence shown here is derived from an EMBL/GenBank/DDBJ whole genome shotgun (WGS) entry which is preliminary data.</text>
</comment>
<dbReference type="AlphaFoldDB" id="A0A934QRQ8"/>
<dbReference type="PANTHER" id="PTHR30302:SF1">
    <property type="entry name" value="HYDROGENASE 2 MATURATION PROTEASE"/>
    <property type="match status" value="1"/>
</dbReference>
<keyword evidence="6" id="KW-1185">Reference proteome</keyword>
<dbReference type="Gene3D" id="3.40.50.1450">
    <property type="entry name" value="HybD-like"/>
    <property type="match status" value="1"/>
</dbReference>
<dbReference type="PANTHER" id="PTHR30302">
    <property type="entry name" value="HYDROGENASE 1 MATURATION PROTEASE"/>
    <property type="match status" value="1"/>
</dbReference>
<keyword evidence="4" id="KW-0378">Hydrolase</keyword>
<accession>A0A934QRQ8</accession>
<dbReference type="PRINTS" id="PR00446">
    <property type="entry name" value="HYDRGNUPTAKE"/>
</dbReference>
<sequence length="160" mass="16846">MTRVLVAGIGNIFLRDDGFGGKVIERLREEELPEWVELADYGISGVHLAYDLLGGYDLTVLVDATPQGCEPGTVFLIEVSADRPAPHSLDAHGMQPDAVLGLLDLLGGDAGRLVVVGCEPADTGDGIGLTEPVAAAVDEAVRLVCDLARQHEDTTREGVS</sequence>
<evidence type="ECO:0000256" key="1">
    <source>
        <dbReference type="ARBA" id="ARBA00006814"/>
    </source>
</evidence>
<dbReference type="Proteomes" id="UP000635245">
    <property type="component" value="Unassembled WGS sequence"/>
</dbReference>
<dbReference type="GO" id="GO:0004190">
    <property type="term" value="F:aspartic-type endopeptidase activity"/>
    <property type="evidence" value="ECO:0007669"/>
    <property type="project" value="UniProtKB-KW"/>
</dbReference>
<proteinExistence type="inferred from homology"/>
<dbReference type="Pfam" id="PF01750">
    <property type="entry name" value="HycI"/>
    <property type="match status" value="1"/>
</dbReference>
<evidence type="ECO:0000313" key="6">
    <source>
        <dbReference type="Proteomes" id="UP000635245"/>
    </source>
</evidence>
<dbReference type="SUPFAM" id="SSF53163">
    <property type="entry name" value="HybD-like"/>
    <property type="match status" value="1"/>
</dbReference>
<dbReference type="EMBL" id="JAENJH010000002">
    <property type="protein sequence ID" value="MBK1784953.1"/>
    <property type="molecule type" value="Genomic_DNA"/>
</dbReference>
<dbReference type="InterPro" id="IPR023430">
    <property type="entry name" value="Pept_HybD-like_dom_sf"/>
</dbReference>
<dbReference type="GO" id="GO:0016485">
    <property type="term" value="P:protein processing"/>
    <property type="evidence" value="ECO:0007669"/>
    <property type="project" value="TreeGrafter"/>
</dbReference>
<dbReference type="RefSeq" id="WP_200317719.1">
    <property type="nucleotide sequence ID" value="NZ_JAENJH010000002.1"/>
</dbReference>
<protein>
    <submittedName>
        <fullName evidence="5">Hydrogenase maturation protease</fullName>
    </submittedName>
</protein>
<dbReference type="GO" id="GO:0008047">
    <property type="term" value="F:enzyme activator activity"/>
    <property type="evidence" value="ECO:0007669"/>
    <property type="project" value="InterPro"/>
</dbReference>
<dbReference type="InterPro" id="IPR000671">
    <property type="entry name" value="Peptidase_A31"/>
</dbReference>
<organism evidence="5 6">
    <name type="scientific">Prauserella cavernicola</name>
    <dbReference type="NCBI Taxonomy" id="2800127"/>
    <lineage>
        <taxon>Bacteria</taxon>
        <taxon>Bacillati</taxon>
        <taxon>Actinomycetota</taxon>
        <taxon>Actinomycetes</taxon>
        <taxon>Pseudonocardiales</taxon>
        <taxon>Pseudonocardiaceae</taxon>
        <taxon>Prauserella</taxon>
    </lineage>
</organism>
<dbReference type="NCBIfam" id="TIGR00072">
    <property type="entry name" value="hydrog_prot"/>
    <property type="match status" value="1"/>
</dbReference>
<comment type="similarity">
    <text evidence="1">Belongs to the peptidase A31 family.</text>
</comment>
<evidence type="ECO:0000256" key="3">
    <source>
        <dbReference type="ARBA" id="ARBA00022750"/>
    </source>
</evidence>
<keyword evidence="2 5" id="KW-0645">Protease</keyword>
<evidence type="ECO:0000256" key="4">
    <source>
        <dbReference type="ARBA" id="ARBA00022801"/>
    </source>
</evidence>
<evidence type="ECO:0000313" key="5">
    <source>
        <dbReference type="EMBL" id="MBK1784953.1"/>
    </source>
</evidence>
<keyword evidence="3" id="KW-0064">Aspartyl protease</keyword>
<name>A0A934QRQ8_9PSEU</name>
<reference evidence="5" key="1">
    <citation type="submission" date="2020-12" db="EMBL/GenBank/DDBJ databases">
        <title>Prauserella sp. ASG 168, a novel actinomycete isolated from cave rock.</title>
        <authorList>
            <person name="Suriyachadkun C."/>
        </authorList>
    </citation>
    <scope>NUCLEOTIDE SEQUENCE</scope>
    <source>
        <strain evidence="5">ASG 168</strain>
    </source>
</reference>